<accession>A0A7S2UC35</accession>
<dbReference type="AlphaFoldDB" id="A0A7S2UC35"/>
<dbReference type="SUPFAM" id="SSF48613">
    <property type="entry name" value="Heme oxygenase-like"/>
    <property type="match status" value="1"/>
</dbReference>
<evidence type="ECO:0000256" key="1">
    <source>
        <dbReference type="SAM" id="MobiDB-lite"/>
    </source>
</evidence>
<proteinExistence type="predicted"/>
<gene>
    <name evidence="3" type="ORF">ASEP1449_LOCUS6790</name>
</gene>
<protein>
    <recommendedName>
        <fullName evidence="4">Heme oxygenase</fullName>
    </recommendedName>
</protein>
<keyword evidence="2" id="KW-0812">Transmembrane</keyword>
<sequence>MTKPQDEEEPLNETEQTDRVSKLGRENGLFKQCMDEIKNSHTIGQVLRSAAVAAGVLSDREPYAELLSLFYVATRAMEMRMDEIPESDSGSIDNSTEKKFALLKKVKSLGYSFCKGYELDLEFLLGQNWKLKVDEMTTDPAKKYVERLKVANEIELVAAAFILWGPLVIGGGAAMKPRVKKSFGEGATNVFEDVVGNANGGRSGRRRIFIDVYDGLLDEEIDDAKKKETFDAIVNKCGQFMSMNNEMMLSVTKSPWWSKYVWAGSFTVIAIIALRLLPKGH</sequence>
<feature type="transmembrane region" description="Helical" evidence="2">
    <location>
        <begin position="156"/>
        <end position="175"/>
    </location>
</feature>
<dbReference type="Gene3D" id="1.20.910.10">
    <property type="entry name" value="Heme oxygenase-like"/>
    <property type="match status" value="1"/>
</dbReference>
<feature type="transmembrane region" description="Helical" evidence="2">
    <location>
        <begin position="260"/>
        <end position="277"/>
    </location>
</feature>
<dbReference type="InterPro" id="IPR016084">
    <property type="entry name" value="Haem_Oase-like_multi-hlx"/>
</dbReference>
<dbReference type="EMBL" id="HBHQ01010099">
    <property type="protein sequence ID" value="CAD9814964.1"/>
    <property type="molecule type" value="Transcribed_RNA"/>
</dbReference>
<name>A0A7S2UC35_9STRA</name>
<organism evidence="3">
    <name type="scientific">Attheya septentrionalis</name>
    <dbReference type="NCBI Taxonomy" id="420275"/>
    <lineage>
        <taxon>Eukaryota</taxon>
        <taxon>Sar</taxon>
        <taxon>Stramenopiles</taxon>
        <taxon>Ochrophyta</taxon>
        <taxon>Bacillariophyta</taxon>
        <taxon>Coscinodiscophyceae</taxon>
        <taxon>Chaetocerotophycidae</taxon>
        <taxon>Chaetocerotales</taxon>
        <taxon>Attheyaceae</taxon>
        <taxon>Attheya</taxon>
    </lineage>
</organism>
<keyword evidence="2" id="KW-0472">Membrane</keyword>
<evidence type="ECO:0000256" key="2">
    <source>
        <dbReference type="SAM" id="Phobius"/>
    </source>
</evidence>
<feature type="region of interest" description="Disordered" evidence="1">
    <location>
        <begin position="1"/>
        <end position="22"/>
    </location>
</feature>
<evidence type="ECO:0008006" key="4">
    <source>
        <dbReference type="Google" id="ProtNLM"/>
    </source>
</evidence>
<keyword evidence="2" id="KW-1133">Transmembrane helix</keyword>
<reference evidence="3" key="1">
    <citation type="submission" date="2021-01" db="EMBL/GenBank/DDBJ databases">
        <authorList>
            <person name="Corre E."/>
            <person name="Pelletier E."/>
            <person name="Niang G."/>
            <person name="Scheremetjew M."/>
            <person name="Finn R."/>
            <person name="Kale V."/>
            <person name="Holt S."/>
            <person name="Cochrane G."/>
            <person name="Meng A."/>
            <person name="Brown T."/>
            <person name="Cohen L."/>
        </authorList>
    </citation>
    <scope>NUCLEOTIDE SEQUENCE</scope>
    <source>
        <strain evidence="3">CCMP2084</strain>
    </source>
</reference>
<feature type="compositionally biased region" description="Acidic residues" evidence="1">
    <location>
        <begin position="1"/>
        <end position="12"/>
    </location>
</feature>
<evidence type="ECO:0000313" key="3">
    <source>
        <dbReference type="EMBL" id="CAD9814964.1"/>
    </source>
</evidence>